<dbReference type="PANTHER" id="PTHR43537:SF24">
    <property type="entry name" value="GLUCONATE OPERON TRANSCRIPTIONAL REPRESSOR"/>
    <property type="match status" value="1"/>
</dbReference>
<evidence type="ECO:0000256" key="1">
    <source>
        <dbReference type="ARBA" id="ARBA00023015"/>
    </source>
</evidence>
<evidence type="ECO:0000256" key="3">
    <source>
        <dbReference type="ARBA" id="ARBA00023163"/>
    </source>
</evidence>
<dbReference type="GeneID" id="93276283"/>
<gene>
    <name evidence="5" type="ORF">SAMN05216313_104110</name>
</gene>
<dbReference type="SMART" id="SM00345">
    <property type="entry name" value="HTH_GNTR"/>
    <property type="match status" value="1"/>
</dbReference>
<evidence type="ECO:0000313" key="6">
    <source>
        <dbReference type="Proteomes" id="UP000198508"/>
    </source>
</evidence>
<dbReference type="PANTHER" id="PTHR43537">
    <property type="entry name" value="TRANSCRIPTIONAL REGULATOR, GNTR FAMILY"/>
    <property type="match status" value="1"/>
</dbReference>
<dbReference type="Pfam" id="PF00392">
    <property type="entry name" value="GntR"/>
    <property type="match status" value="1"/>
</dbReference>
<dbReference type="InterPro" id="IPR036390">
    <property type="entry name" value="WH_DNA-bd_sf"/>
</dbReference>
<dbReference type="InterPro" id="IPR000524">
    <property type="entry name" value="Tscrpt_reg_HTH_GntR"/>
</dbReference>
<dbReference type="GO" id="GO:0003700">
    <property type="term" value="F:DNA-binding transcription factor activity"/>
    <property type="evidence" value="ECO:0007669"/>
    <property type="project" value="InterPro"/>
</dbReference>
<dbReference type="InterPro" id="IPR036388">
    <property type="entry name" value="WH-like_DNA-bd_sf"/>
</dbReference>
<dbReference type="STRING" id="460384.SAMN05216313_104110"/>
<dbReference type="SUPFAM" id="SSF46785">
    <property type="entry name" value="Winged helix' DNA-binding domain"/>
    <property type="match status" value="1"/>
</dbReference>
<sequence length="218" mass="25147">MSTINETSSLQSQAYNIIKEKILSKSMDSDALYSETRLARELGISRTPLREALQCLSQDGYITIIPSRGFKIRCLNQDTMRESIQVRCAIEGFCVYTAASRQDEKRCKKLIKDMEKSLERQKAALTSKKFPDAFTEEDHQFHLLLVRYAQNEEFNHLFQRLLYMIHLTTSNALNVPGRAQATYDEHLALVEHLKNGDATRAYQVLIEHLMMPLKMDLL</sequence>
<dbReference type="Pfam" id="PF07729">
    <property type="entry name" value="FCD"/>
    <property type="match status" value="1"/>
</dbReference>
<reference evidence="6" key="1">
    <citation type="submission" date="2016-10" db="EMBL/GenBank/DDBJ databases">
        <authorList>
            <person name="Varghese N."/>
            <person name="Submissions S."/>
        </authorList>
    </citation>
    <scope>NUCLEOTIDE SEQUENCE [LARGE SCALE GENOMIC DNA]</scope>
    <source>
        <strain evidence="6">NLAE-zl-G277</strain>
    </source>
</reference>
<evidence type="ECO:0000313" key="5">
    <source>
        <dbReference type="EMBL" id="SET29896.1"/>
    </source>
</evidence>
<organism evidence="5 6">
    <name type="scientific">Enterocloster lavalensis</name>
    <dbReference type="NCBI Taxonomy" id="460384"/>
    <lineage>
        <taxon>Bacteria</taxon>
        <taxon>Bacillati</taxon>
        <taxon>Bacillota</taxon>
        <taxon>Clostridia</taxon>
        <taxon>Lachnospirales</taxon>
        <taxon>Lachnospiraceae</taxon>
        <taxon>Enterocloster</taxon>
    </lineage>
</organism>
<dbReference type="Proteomes" id="UP000198508">
    <property type="component" value="Unassembled WGS sequence"/>
</dbReference>
<protein>
    <submittedName>
        <fullName evidence="5">DNA-binding transcriptional regulator, GntR family</fullName>
    </submittedName>
</protein>
<name>A0A1I0DD03_9FIRM</name>
<feature type="domain" description="HTH gntR-type" evidence="4">
    <location>
        <begin position="8"/>
        <end position="75"/>
    </location>
</feature>
<keyword evidence="6" id="KW-1185">Reference proteome</keyword>
<dbReference type="SUPFAM" id="SSF48008">
    <property type="entry name" value="GntR ligand-binding domain-like"/>
    <property type="match status" value="1"/>
</dbReference>
<dbReference type="SMART" id="SM00895">
    <property type="entry name" value="FCD"/>
    <property type="match status" value="1"/>
</dbReference>
<dbReference type="PROSITE" id="PS50949">
    <property type="entry name" value="HTH_GNTR"/>
    <property type="match status" value="1"/>
</dbReference>
<dbReference type="AlphaFoldDB" id="A0A1I0DD03"/>
<dbReference type="InterPro" id="IPR011711">
    <property type="entry name" value="GntR_C"/>
</dbReference>
<evidence type="ECO:0000259" key="4">
    <source>
        <dbReference type="PROSITE" id="PS50949"/>
    </source>
</evidence>
<keyword evidence="2 5" id="KW-0238">DNA-binding</keyword>
<accession>A0A1I0DD03</accession>
<evidence type="ECO:0000256" key="2">
    <source>
        <dbReference type="ARBA" id="ARBA00023125"/>
    </source>
</evidence>
<proteinExistence type="predicted"/>
<dbReference type="Gene3D" id="1.10.10.10">
    <property type="entry name" value="Winged helix-like DNA-binding domain superfamily/Winged helix DNA-binding domain"/>
    <property type="match status" value="1"/>
</dbReference>
<dbReference type="EMBL" id="FOIM01000004">
    <property type="protein sequence ID" value="SET29896.1"/>
    <property type="molecule type" value="Genomic_DNA"/>
</dbReference>
<dbReference type="InterPro" id="IPR008920">
    <property type="entry name" value="TF_FadR/GntR_C"/>
</dbReference>
<dbReference type="RefSeq" id="WP_092361328.1">
    <property type="nucleotide sequence ID" value="NZ_CABJCG010000026.1"/>
</dbReference>
<dbReference type="Gene3D" id="1.20.120.530">
    <property type="entry name" value="GntR ligand-binding domain-like"/>
    <property type="match status" value="1"/>
</dbReference>
<keyword evidence="3" id="KW-0804">Transcription</keyword>
<dbReference type="CDD" id="cd07377">
    <property type="entry name" value="WHTH_GntR"/>
    <property type="match status" value="1"/>
</dbReference>
<dbReference type="PRINTS" id="PR00035">
    <property type="entry name" value="HTHGNTR"/>
</dbReference>
<dbReference type="GO" id="GO:0003677">
    <property type="term" value="F:DNA binding"/>
    <property type="evidence" value="ECO:0007669"/>
    <property type="project" value="UniProtKB-KW"/>
</dbReference>
<keyword evidence="1" id="KW-0805">Transcription regulation</keyword>